<reference evidence="1" key="1">
    <citation type="submission" date="2021-10" db="EMBL/GenBank/DDBJ databases">
        <authorList>
            <person name="Mesa V."/>
        </authorList>
    </citation>
    <scope>NUCLEOTIDE SEQUENCE</scope>
    <source>
        <strain evidence="1">CC3_PB</strain>
    </source>
</reference>
<name>A0AA86MN82_9CLOT</name>
<evidence type="ECO:0000313" key="2">
    <source>
        <dbReference type="Proteomes" id="UP000789738"/>
    </source>
</evidence>
<gene>
    <name evidence="1" type="ORF">CNEO_43050</name>
</gene>
<proteinExistence type="predicted"/>
<dbReference type="Proteomes" id="UP000789738">
    <property type="component" value="Unassembled WGS sequence"/>
</dbReference>
<sequence length="113" mass="13520">MYFITITIKEKKYTDISFKYAQSIKEERMCLKWRIRKIVNVQNVAAAHVMEKMKKANFIIVGIQFLRHMIQQNHLTNMKKQLEIISGVLLINKQIHKKLNIIFITTDINHIFF</sequence>
<comment type="caution">
    <text evidence="1">The sequence shown here is derived from an EMBL/GenBank/DDBJ whole genome shotgun (WGS) entry which is preliminary data.</text>
</comment>
<protein>
    <submittedName>
        <fullName evidence="1">Uncharacterized protein</fullName>
    </submittedName>
</protein>
<dbReference type="EMBL" id="CAKJVE010000004">
    <property type="protein sequence ID" value="CAG9707485.1"/>
    <property type="molecule type" value="Genomic_DNA"/>
</dbReference>
<organism evidence="1 2">
    <name type="scientific">Clostridium neonatale</name>
    <dbReference type="NCBI Taxonomy" id="137838"/>
    <lineage>
        <taxon>Bacteria</taxon>
        <taxon>Bacillati</taxon>
        <taxon>Bacillota</taxon>
        <taxon>Clostridia</taxon>
        <taxon>Eubacteriales</taxon>
        <taxon>Clostridiaceae</taxon>
        <taxon>Clostridium</taxon>
    </lineage>
</organism>
<evidence type="ECO:0000313" key="1">
    <source>
        <dbReference type="EMBL" id="CAG9707485.1"/>
    </source>
</evidence>
<accession>A0AA86MN82</accession>
<dbReference type="AlphaFoldDB" id="A0AA86MN82"/>